<protein>
    <submittedName>
        <fullName evidence="1">Uncharacterized protein</fullName>
    </submittedName>
</protein>
<dbReference type="Proteomes" id="UP000239434">
    <property type="component" value="Unassembled WGS sequence"/>
</dbReference>
<evidence type="ECO:0000313" key="2">
    <source>
        <dbReference type="Proteomes" id="UP000239434"/>
    </source>
</evidence>
<sequence>MCIYLGIAMVQEKEATLRRVYVLPQELVDRIVAFQNEKGYGSEVEAVRKLLDEALKSRDTYETIIKRFLSRLEALRMPAEVARDVLVGHPLITELKFERDSITFRMTNGYNISIQTDGTVSIEDEYNTIPWPPYSADKKSAKDLDDEIPF</sequence>
<evidence type="ECO:0000313" key="1">
    <source>
        <dbReference type="EMBL" id="PRD42129.1"/>
    </source>
</evidence>
<accession>A0A2S9INM6</accession>
<organism evidence="1 2">
    <name type="scientific">Phyllobacterium phragmitis</name>
    <dbReference type="NCBI Taxonomy" id="2670329"/>
    <lineage>
        <taxon>Bacteria</taxon>
        <taxon>Pseudomonadati</taxon>
        <taxon>Pseudomonadota</taxon>
        <taxon>Alphaproteobacteria</taxon>
        <taxon>Hyphomicrobiales</taxon>
        <taxon>Phyllobacteriaceae</taxon>
        <taxon>Phyllobacterium</taxon>
    </lineage>
</organism>
<gene>
    <name evidence="1" type="ORF">C5748_18445</name>
</gene>
<keyword evidence="2" id="KW-1185">Reference proteome</keyword>
<name>A0A2S9INM6_9HYPH</name>
<proteinExistence type="predicted"/>
<dbReference type="EMBL" id="PVBR01000014">
    <property type="protein sequence ID" value="PRD42129.1"/>
    <property type="molecule type" value="Genomic_DNA"/>
</dbReference>
<reference evidence="1 2" key="1">
    <citation type="submission" date="2018-02" db="EMBL/GenBank/DDBJ databases">
        <title>The draft genome of Phyllobacterium sp. 1N-3.</title>
        <authorList>
            <person name="Liu L."/>
            <person name="Li L."/>
            <person name="Zhang X."/>
            <person name="Wang T."/>
            <person name="Liang L."/>
        </authorList>
    </citation>
    <scope>NUCLEOTIDE SEQUENCE [LARGE SCALE GENOMIC DNA]</scope>
    <source>
        <strain evidence="1 2">1N-3</strain>
    </source>
</reference>
<comment type="caution">
    <text evidence="1">The sequence shown here is derived from an EMBL/GenBank/DDBJ whole genome shotgun (WGS) entry which is preliminary data.</text>
</comment>
<dbReference type="AlphaFoldDB" id="A0A2S9INM6"/>